<dbReference type="PANTHER" id="PTHR10963:SF22">
    <property type="entry name" value="GLYCOSIDASE CRH2-RELATED"/>
    <property type="match status" value="1"/>
</dbReference>
<dbReference type="GO" id="GO:0008061">
    <property type="term" value="F:chitin binding"/>
    <property type="evidence" value="ECO:0007669"/>
    <property type="project" value="InterPro"/>
</dbReference>
<dbReference type="InterPro" id="IPR017168">
    <property type="entry name" value="CHR-like"/>
</dbReference>
<comment type="similarity">
    <text evidence="13">Belongs to the glycosyl hydrolase 16 family. CRH1 subfamily.</text>
</comment>
<keyword evidence="11" id="KW-0326">Glycosidase</keyword>
<sequence>MAGRLMHSIILLAALVPAILAEVTCGGGKLCPSDTPCCSQYGQCGVGAYCLGGCDPAHSYGLDSCVPAPVCQSKTYTFNNLDRVVSNTKYLGDASTADWVSSGQPLSYNGQVLLTMAEDTVGTLLASTHYVWYGKTSAKFSTAAGAGVVTAFILLGDSKDEIDFEFVGVELESAQTNFYSQGVTNYDNGGNTTGLSDVHENMHEYEIDWTPDTITWSIDGKQVRTLDRESTWNATANRYSYPQTPSRVQLSLWPGGLPSNGEGTIEWAGGLVQWDSPYMTNGYYYAAFDEVSIECYDPPTGANINGSKSYIYTSTDMTNNTVEITDENTVLKSLLGTGTNMSADYPSSSASASGSAQSSDVATVPGLTGAGPGTDGQRSDNETDSSGSDSGSGSSTASSTGSASTGFVQGDGGDSSGAGPVGGKSESVLRGSLFAVVVALVGLCVL</sequence>
<dbReference type="STRING" id="1442369.A0A0D2H234"/>
<evidence type="ECO:0000256" key="4">
    <source>
        <dbReference type="ARBA" id="ARBA00022676"/>
    </source>
</evidence>
<comment type="subcellular location">
    <subcellularLocation>
        <location evidence="2">Membrane</location>
        <topology evidence="2">Lipid-anchor</topology>
        <topology evidence="2">GPI-anchor</topology>
    </subcellularLocation>
</comment>
<dbReference type="InterPro" id="IPR000757">
    <property type="entry name" value="Beta-glucanase-like"/>
</dbReference>
<evidence type="ECO:0000313" key="21">
    <source>
        <dbReference type="Proteomes" id="UP000053617"/>
    </source>
</evidence>
<keyword evidence="3" id="KW-0336">GPI-anchor</keyword>
<dbReference type="Gene3D" id="2.60.120.200">
    <property type="match status" value="1"/>
</dbReference>
<gene>
    <name evidence="20" type="ORF">Z518_05336</name>
</gene>
<dbReference type="OrthoDB" id="4781at2759"/>
<feature type="chain" id="PRO_5002242995" description="Crh-like protein" evidence="18">
    <location>
        <begin position="22"/>
        <end position="446"/>
    </location>
</feature>
<evidence type="ECO:0000256" key="13">
    <source>
        <dbReference type="ARBA" id="ARBA00038074"/>
    </source>
</evidence>
<dbReference type="EC" id="3.2.-.-" evidence="15"/>
<evidence type="ECO:0000256" key="5">
    <source>
        <dbReference type="ARBA" id="ARBA00022679"/>
    </source>
</evidence>
<feature type="compositionally biased region" description="Low complexity" evidence="17">
    <location>
        <begin position="345"/>
        <end position="359"/>
    </location>
</feature>
<dbReference type="GO" id="GO:0016757">
    <property type="term" value="F:glycosyltransferase activity"/>
    <property type="evidence" value="ECO:0007669"/>
    <property type="project" value="UniProtKB-KW"/>
</dbReference>
<dbReference type="PROSITE" id="PS51762">
    <property type="entry name" value="GH16_2"/>
    <property type="match status" value="1"/>
</dbReference>
<dbReference type="VEuPathDB" id="FungiDB:Z518_05336"/>
<dbReference type="CDD" id="cd02183">
    <property type="entry name" value="GH16_fungal_CRH1_transglycosylase"/>
    <property type="match status" value="1"/>
</dbReference>
<feature type="region of interest" description="Disordered" evidence="17">
    <location>
        <begin position="345"/>
        <end position="423"/>
    </location>
</feature>
<evidence type="ECO:0000256" key="7">
    <source>
        <dbReference type="ARBA" id="ARBA00022801"/>
    </source>
</evidence>
<feature type="domain" description="GH16" evidence="19">
    <location>
        <begin position="61"/>
        <end position="276"/>
    </location>
</feature>
<evidence type="ECO:0000256" key="8">
    <source>
        <dbReference type="ARBA" id="ARBA00023136"/>
    </source>
</evidence>
<keyword evidence="4" id="KW-0328">Glycosyltransferase</keyword>
<keyword evidence="12" id="KW-0961">Cell wall biogenesis/degradation</keyword>
<evidence type="ECO:0000256" key="14">
    <source>
        <dbReference type="ARBA" id="ARBA00093308"/>
    </source>
</evidence>
<dbReference type="AlphaFoldDB" id="A0A0D2H234"/>
<evidence type="ECO:0000256" key="16">
    <source>
        <dbReference type="PIRSR" id="PIRSR037299-1"/>
    </source>
</evidence>
<evidence type="ECO:0000313" key="20">
    <source>
        <dbReference type="EMBL" id="KIX04468.1"/>
    </source>
</evidence>
<dbReference type="EMBL" id="KN847478">
    <property type="protein sequence ID" value="KIX04468.1"/>
    <property type="molecule type" value="Genomic_DNA"/>
</dbReference>
<comment type="catalytic activity">
    <reaction evidence="1">
        <text>Random endo-hydrolysis of N-acetyl-beta-D-glucosaminide (1-&gt;4)-beta-linkages in chitin and chitodextrins.</text>
        <dbReference type="EC" id="3.2.1.14"/>
    </reaction>
</comment>
<name>A0A0D2H234_9EURO</name>
<feature type="active site" description="Nucleophile" evidence="16">
    <location>
        <position position="161"/>
    </location>
</feature>
<evidence type="ECO:0000256" key="10">
    <source>
        <dbReference type="ARBA" id="ARBA00023288"/>
    </source>
</evidence>
<evidence type="ECO:0000256" key="2">
    <source>
        <dbReference type="ARBA" id="ARBA00004589"/>
    </source>
</evidence>
<dbReference type="GO" id="GO:0008843">
    <property type="term" value="F:endochitinase activity"/>
    <property type="evidence" value="ECO:0007669"/>
    <property type="project" value="UniProtKB-EC"/>
</dbReference>
<keyword evidence="6 18" id="KW-0732">Signal</keyword>
<proteinExistence type="inferred from homology"/>
<dbReference type="GO" id="GO:0009277">
    <property type="term" value="C:fungal-type cell wall"/>
    <property type="evidence" value="ECO:0007669"/>
    <property type="project" value="UniProtKB-ARBA"/>
</dbReference>
<dbReference type="PROSITE" id="PS00026">
    <property type="entry name" value="CHIT_BIND_I_1"/>
    <property type="match status" value="1"/>
</dbReference>
<evidence type="ECO:0000259" key="19">
    <source>
        <dbReference type="PROSITE" id="PS51762"/>
    </source>
</evidence>
<feature type="signal peptide" evidence="18">
    <location>
        <begin position="1"/>
        <end position="21"/>
    </location>
</feature>
<reference evidence="20 21" key="1">
    <citation type="submission" date="2015-01" db="EMBL/GenBank/DDBJ databases">
        <title>The Genome Sequence of Rhinocladiella mackenzie CBS 650.93.</title>
        <authorList>
            <consortium name="The Broad Institute Genomics Platform"/>
            <person name="Cuomo C."/>
            <person name="de Hoog S."/>
            <person name="Gorbushina A."/>
            <person name="Stielow B."/>
            <person name="Teixiera M."/>
            <person name="Abouelleil A."/>
            <person name="Chapman S.B."/>
            <person name="Priest M."/>
            <person name="Young S.K."/>
            <person name="Wortman J."/>
            <person name="Nusbaum C."/>
            <person name="Birren B."/>
        </authorList>
    </citation>
    <scope>NUCLEOTIDE SEQUENCE [LARGE SCALE GENOMIC DNA]</scope>
    <source>
        <strain evidence="20 21">CBS 650.93</strain>
    </source>
</reference>
<evidence type="ECO:0000256" key="6">
    <source>
        <dbReference type="ARBA" id="ARBA00022729"/>
    </source>
</evidence>
<dbReference type="PANTHER" id="PTHR10963">
    <property type="entry name" value="GLYCOSYL HYDROLASE-RELATED"/>
    <property type="match status" value="1"/>
</dbReference>
<dbReference type="GeneID" id="25293407"/>
<evidence type="ECO:0000256" key="18">
    <source>
        <dbReference type="SAM" id="SignalP"/>
    </source>
</evidence>
<organism evidence="20 21">
    <name type="scientific">Rhinocladiella mackenziei CBS 650.93</name>
    <dbReference type="NCBI Taxonomy" id="1442369"/>
    <lineage>
        <taxon>Eukaryota</taxon>
        <taxon>Fungi</taxon>
        <taxon>Dikarya</taxon>
        <taxon>Ascomycota</taxon>
        <taxon>Pezizomycotina</taxon>
        <taxon>Eurotiomycetes</taxon>
        <taxon>Chaetothyriomycetidae</taxon>
        <taxon>Chaetothyriales</taxon>
        <taxon>Herpotrichiellaceae</taxon>
        <taxon>Rhinocladiella</taxon>
    </lineage>
</organism>
<feature type="compositionally biased region" description="Low complexity" evidence="17">
    <location>
        <begin position="384"/>
        <end position="406"/>
    </location>
</feature>
<evidence type="ECO:0000256" key="11">
    <source>
        <dbReference type="ARBA" id="ARBA00023295"/>
    </source>
</evidence>
<protein>
    <recommendedName>
        <fullName evidence="15">Crh-like protein</fullName>
        <ecNumber evidence="15">3.2.-.-</ecNumber>
    </recommendedName>
</protein>
<dbReference type="FunFam" id="2.60.120.200:FF:000159">
    <property type="entry name" value="Glycosidase"/>
    <property type="match status" value="1"/>
</dbReference>
<keyword evidence="8 15" id="KW-0472">Membrane</keyword>
<comment type="function">
    <text evidence="14">Dual chitinase/transglycosylase that plays a role in cell wall architecture. Chitinase and transglycosylase activities are coupled. Required for the polysaccharide cross-linking at the septa and the cell wall. More specifically, transfers chitin to 1,6-beta-glucan in the cell wall.</text>
</comment>
<evidence type="ECO:0000256" key="15">
    <source>
        <dbReference type="PIRNR" id="PIRNR037299"/>
    </source>
</evidence>
<dbReference type="RefSeq" id="XP_013271604.1">
    <property type="nucleotide sequence ID" value="XM_013416150.1"/>
</dbReference>
<keyword evidence="10" id="KW-0449">Lipoprotein</keyword>
<accession>A0A0D2H234</accession>
<evidence type="ECO:0000256" key="9">
    <source>
        <dbReference type="ARBA" id="ARBA00023180"/>
    </source>
</evidence>
<feature type="compositionally biased region" description="Gly residues" evidence="17">
    <location>
        <begin position="409"/>
        <end position="422"/>
    </location>
</feature>
<dbReference type="GO" id="GO:0098552">
    <property type="term" value="C:side of membrane"/>
    <property type="evidence" value="ECO:0007669"/>
    <property type="project" value="UniProtKB-KW"/>
</dbReference>
<dbReference type="Proteomes" id="UP000053617">
    <property type="component" value="Unassembled WGS sequence"/>
</dbReference>
<dbReference type="InterPro" id="IPR018371">
    <property type="entry name" value="Chitin-binding_1_CS"/>
</dbReference>
<evidence type="ECO:0000256" key="17">
    <source>
        <dbReference type="SAM" id="MobiDB-lite"/>
    </source>
</evidence>
<dbReference type="SUPFAM" id="SSF49899">
    <property type="entry name" value="Concanavalin A-like lectins/glucanases"/>
    <property type="match status" value="1"/>
</dbReference>
<evidence type="ECO:0000256" key="12">
    <source>
        <dbReference type="ARBA" id="ARBA00023316"/>
    </source>
</evidence>
<dbReference type="PIRSF" id="PIRSF037299">
    <property type="entry name" value="Glycosidase_CRH1_prd"/>
    <property type="match status" value="1"/>
</dbReference>
<dbReference type="InterPro" id="IPR050546">
    <property type="entry name" value="Glycosyl_Hydrlase_16"/>
</dbReference>
<evidence type="ECO:0000256" key="3">
    <source>
        <dbReference type="ARBA" id="ARBA00022622"/>
    </source>
</evidence>
<feature type="active site" description="Proton donor" evidence="16">
    <location>
        <position position="165"/>
    </location>
</feature>
<keyword evidence="21" id="KW-1185">Reference proteome</keyword>
<keyword evidence="9" id="KW-0325">Glycoprotein</keyword>
<dbReference type="GO" id="GO:0005975">
    <property type="term" value="P:carbohydrate metabolic process"/>
    <property type="evidence" value="ECO:0007669"/>
    <property type="project" value="InterPro"/>
</dbReference>
<dbReference type="HOGENOM" id="CLU_040459_0_0_1"/>
<evidence type="ECO:0000256" key="1">
    <source>
        <dbReference type="ARBA" id="ARBA00000822"/>
    </source>
</evidence>
<dbReference type="Pfam" id="PF00722">
    <property type="entry name" value="Glyco_hydro_16"/>
    <property type="match status" value="1"/>
</dbReference>
<dbReference type="InterPro" id="IPR013320">
    <property type="entry name" value="ConA-like_dom_sf"/>
</dbReference>
<keyword evidence="7 15" id="KW-0378">Hydrolase</keyword>
<keyword evidence="5" id="KW-0808">Transferase</keyword>
<dbReference type="GO" id="GO:0031505">
    <property type="term" value="P:fungal-type cell wall organization"/>
    <property type="evidence" value="ECO:0007669"/>
    <property type="project" value="TreeGrafter"/>
</dbReference>